<dbReference type="AlphaFoldDB" id="A0A386WCD9"/>
<dbReference type="InterPro" id="IPR041617">
    <property type="entry name" value="TPR_MalT"/>
</dbReference>
<keyword evidence="1" id="KW-0805">Transcription regulation</keyword>
<dbReference type="PANTHER" id="PTHR44688:SF16">
    <property type="entry name" value="DNA-BINDING TRANSCRIPTIONAL ACTIVATOR DEVR_DOSR"/>
    <property type="match status" value="1"/>
</dbReference>
<dbReference type="InterPro" id="IPR036388">
    <property type="entry name" value="WH-like_DNA-bd_sf"/>
</dbReference>
<dbReference type="SUPFAM" id="SSF52540">
    <property type="entry name" value="P-loop containing nucleoside triphosphate hydrolases"/>
    <property type="match status" value="1"/>
</dbReference>
<dbReference type="KEGG" id="mtua:CSH63_00870"/>
<evidence type="ECO:0000313" key="6">
    <source>
        <dbReference type="EMBL" id="AYF26036.1"/>
    </source>
</evidence>
<feature type="compositionally biased region" description="Low complexity" evidence="4">
    <location>
        <begin position="19"/>
        <end position="37"/>
    </location>
</feature>
<dbReference type="Gene3D" id="1.10.10.10">
    <property type="entry name" value="Winged helix-like DNA-binding domain superfamily/Winged helix DNA-binding domain"/>
    <property type="match status" value="1"/>
</dbReference>
<dbReference type="InterPro" id="IPR041664">
    <property type="entry name" value="AAA_16"/>
</dbReference>
<keyword evidence="3" id="KW-0804">Transcription</keyword>
<accession>A0A386WCD9</accession>
<dbReference type="GO" id="GO:0006355">
    <property type="term" value="P:regulation of DNA-templated transcription"/>
    <property type="evidence" value="ECO:0007669"/>
    <property type="project" value="InterPro"/>
</dbReference>
<dbReference type="PANTHER" id="PTHR44688">
    <property type="entry name" value="DNA-BINDING TRANSCRIPTIONAL ACTIVATOR DEVR_DOSR"/>
    <property type="match status" value="1"/>
</dbReference>
<reference evidence="6 7" key="1">
    <citation type="submission" date="2017-10" db="EMBL/GenBank/DDBJ databases">
        <title>Integration of genomic and chemical information greatly accelerates assignment of the full stereostructure of myelolactone, a potent inhibitor of myeloma from a marine-derived Micromonospora.</title>
        <authorList>
            <person name="Kim M.C."/>
            <person name="Machado H."/>
            <person name="Jensen P.R."/>
            <person name="Fenical W."/>
        </authorList>
    </citation>
    <scope>NUCLEOTIDE SEQUENCE [LARGE SCALE GENOMIC DNA]</scope>
    <source>
        <strain evidence="6 7">CNY-010</strain>
    </source>
</reference>
<sequence length="931" mass="97466">MPEEADQVVTARSGTSDITGTPDLLTTGLDSPDVAGGALPGGPPLLASRLTPPVPPEPVLLRPRLLDRLEQGASGPLTLVCAPAGWGKTTLLSTWAQGEREGPAPAWLTVAAGETTRRLWGYLAAALRTAAADDPDDGPPPVPDGPPRPEQLETLAAALAARERHVLLVLDDLHRVTDPAALTGLEFLLRHTDGRLRLVAGARSEPPLALHRWRLAGELTVIGADDLAFTADEVADLLVAHGVSVPAPAVARLAERTTGWPAGLRFAALALGDGADPARAVDRFAGDQPDVAAYLRDEVLAPLEPATRDVLRRVAVAVAVHADLAAALTGRPDAGHLLAEAAREGGFLHRDGGNPQWYRPHPLLADVLRDELDRLPADEVRELHRRAAGWYAGHDRPAEALRHALLAGEWADATELLVTRWPELAPDEPAAVPAPPEPPAEAVRRDPELALAAAAERAYAGDRAAADVQLRRALADAADLPAPRRDRFGRLAAAVELSLARLGGDHEEVRRAADRLLSTIAGDESPSGPDADGAVAGEAGDPRAGTAERDDVRAVAGAAHGLAALAEGELPTARDRFATAREAARRAGRPRTELLCVSRSAVLEAARGALGAAEELAREALAMPPCQGWSSRSDCGYAYLALALVDWQRDRPAEATAHLALAGPAGAEPGGAALTALCRAGLLADGGDPGGALRTLAEARTAAPGPELGEWLAADEAQVRAVVGDVDGARALLDAAGDGPAPATAAARLRLRAGDARAAERALPDWTAPGAADWPLPVRLGAGLLDAALAGASGDARRAGRLLEEVLALAEPDGFRRVFTRADPGVRDLLAARLDSGTAYWATVSELVRGVDAQPAAATADGPARTLDEPLTERELTILRYLQSILSNVEIAAELSLSVNTVKTHVRNIYRKLDATRRRDAVRRARELRLI</sequence>
<gene>
    <name evidence="6" type="ORF">CSH63_00870</name>
</gene>
<evidence type="ECO:0000313" key="7">
    <source>
        <dbReference type="Proteomes" id="UP000267804"/>
    </source>
</evidence>
<dbReference type="PROSITE" id="PS50043">
    <property type="entry name" value="HTH_LUXR_2"/>
    <property type="match status" value="1"/>
</dbReference>
<dbReference type="SUPFAM" id="SSF46894">
    <property type="entry name" value="C-terminal effector domain of the bipartite response regulators"/>
    <property type="match status" value="1"/>
</dbReference>
<evidence type="ECO:0000256" key="1">
    <source>
        <dbReference type="ARBA" id="ARBA00023015"/>
    </source>
</evidence>
<evidence type="ECO:0000259" key="5">
    <source>
        <dbReference type="PROSITE" id="PS50043"/>
    </source>
</evidence>
<evidence type="ECO:0000256" key="3">
    <source>
        <dbReference type="ARBA" id="ARBA00023163"/>
    </source>
</evidence>
<dbReference type="Gene3D" id="1.25.40.10">
    <property type="entry name" value="Tetratricopeptide repeat domain"/>
    <property type="match status" value="1"/>
</dbReference>
<dbReference type="EMBL" id="CP024087">
    <property type="protein sequence ID" value="AYF26036.1"/>
    <property type="molecule type" value="Genomic_DNA"/>
</dbReference>
<keyword evidence="2" id="KW-0238">DNA-binding</keyword>
<feature type="region of interest" description="Disordered" evidence="4">
    <location>
        <begin position="1"/>
        <end position="40"/>
    </location>
</feature>
<dbReference type="InterPro" id="IPR027417">
    <property type="entry name" value="P-loop_NTPase"/>
</dbReference>
<dbReference type="CDD" id="cd06170">
    <property type="entry name" value="LuxR_C_like"/>
    <property type="match status" value="1"/>
</dbReference>
<dbReference type="Pfam" id="PF00196">
    <property type="entry name" value="GerE"/>
    <property type="match status" value="1"/>
</dbReference>
<dbReference type="Pfam" id="PF17874">
    <property type="entry name" value="TPR_MalT"/>
    <property type="match status" value="1"/>
</dbReference>
<dbReference type="Proteomes" id="UP000267804">
    <property type="component" value="Chromosome"/>
</dbReference>
<dbReference type="InterPro" id="IPR059106">
    <property type="entry name" value="WHD_MalT"/>
</dbReference>
<protein>
    <submittedName>
        <fullName evidence="6">Helix-turn-helix transcriptional regulator</fullName>
    </submittedName>
</protein>
<organism evidence="6 7">
    <name type="scientific">Micromonospora tulbaghiae</name>
    <dbReference type="NCBI Taxonomy" id="479978"/>
    <lineage>
        <taxon>Bacteria</taxon>
        <taxon>Bacillati</taxon>
        <taxon>Actinomycetota</taxon>
        <taxon>Actinomycetes</taxon>
        <taxon>Micromonosporales</taxon>
        <taxon>Micromonosporaceae</taxon>
        <taxon>Micromonospora</taxon>
    </lineage>
</organism>
<evidence type="ECO:0000256" key="2">
    <source>
        <dbReference type="ARBA" id="ARBA00023125"/>
    </source>
</evidence>
<dbReference type="InterPro" id="IPR016032">
    <property type="entry name" value="Sig_transdc_resp-reg_C-effctor"/>
</dbReference>
<dbReference type="Gene3D" id="3.40.50.300">
    <property type="entry name" value="P-loop containing nucleotide triphosphate hydrolases"/>
    <property type="match status" value="1"/>
</dbReference>
<feature type="domain" description="HTH luxR-type" evidence="5">
    <location>
        <begin position="864"/>
        <end position="929"/>
    </location>
</feature>
<evidence type="ECO:0000256" key="4">
    <source>
        <dbReference type="SAM" id="MobiDB-lite"/>
    </source>
</evidence>
<feature type="compositionally biased region" description="Low complexity" evidence="4">
    <location>
        <begin position="528"/>
        <end position="539"/>
    </location>
</feature>
<feature type="region of interest" description="Disordered" evidence="4">
    <location>
        <begin position="519"/>
        <end position="548"/>
    </location>
</feature>
<dbReference type="RefSeq" id="WP_120568606.1">
    <property type="nucleotide sequence ID" value="NZ_CP024087.1"/>
</dbReference>
<dbReference type="PRINTS" id="PR00038">
    <property type="entry name" value="HTHLUXR"/>
</dbReference>
<dbReference type="Pfam" id="PF25873">
    <property type="entry name" value="WHD_MalT"/>
    <property type="match status" value="1"/>
</dbReference>
<dbReference type="SMART" id="SM00421">
    <property type="entry name" value="HTH_LUXR"/>
    <property type="match status" value="1"/>
</dbReference>
<dbReference type="Pfam" id="PF13191">
    <property type="entry name" value="AAA_16"/>
    <property type="match status" value="1"/>
</dbReference>
<name>A0A386WCD9_9ACTN</name>
<dbReference type="GO" id="GO:0003677">
    <property type="term" value="F:DNA binding"/>
    <property type="evidence" value="ECO:0007669"/>
    <property type="project" value="UniProtKB-KW"/>
</dbReference>
<dbReference type="InterPro" id="IPR011990">
    <property type="entry name" value="TPR-like_helical_dom_sf"/>
</dbReference>
<proteinExistence type="predicted"/>
<dbReference type="InterPro" id="IPR000792">
    <property type="entry name" value="Tscrpt_reg_LuxR_C"/>
</dbReference>